<dbReference type="EMBL" id="VSRR010009071">
    <property type="protein sequence ID" value="MPC49746.1"/>
    <property type="molecule type" value="Genomic_DNA"/>
</dbReference>
<reference evidence="2 3" key="1">
    <citation type="submission" date="2019-05" db="EMBL/GenBank/DDBJ databases">
        <title>Another draft genome of Portunus trituberculatus and its Hox gene families provides insights of decapod evolution.</title>
        <authorList>
            <person name="Jeong J.-H."/>
            <person name="Song I."/>
            <person name="Kim S."/>
            <person name="Choi T."/>
            <person name="Kim D."/>
            <person name="Ryu S."/>
            <person name="Kim W."/>
        </authorList>
    </citation>
    <scope>NUCLEOTIDE SEQUENCE [LARGE SCALE GENOMIC DNA]</scope>
    <source>
        <tissue evidence="2">Muscle</tissue>
    </source>
</reference>
<proteinExistence type="predicted"/>
<dbReference type="AlphaFoldDB" id="A0A5B7FW22"/>
<accession>A0A5B7FW22</accession>
<comment type="caution">
    <text evidence="2">The sequence shown here is derived from an EMBL/GenBank/DDBJ whole genome shotgun (WGS) entry which is preliminary data.</text>
</comment>
<evidence type="ECO:0000256" key="1">
    <source>
        <dbReference type="SAM" id="MobiDB-lite"/>
    </source>
</evidence>
<feature type="region of interest" description="Disordered" evidence="1">
    <location>
        <begin position="79"/>
        <end position="103"/>
    </location>
</feature>
<evidence type="ECO:0000313" key="2">
    <source>
        <dbReference type="EMBL" id="MPC49746.1"/>
    </source>
</evidence>
<organism evidence="2 3">
    <name type="scientific">Portunus trituberculatus</name>
    <name type="common">Swimming crab</name>
    <name type="synonym">Neptunus trituberculatus</name>
    <dbReference type="NCBI Taxonomy" id="210409"/>
    <lineage>
        <taxon>Eukaryota</taxon>
        <taxon>Metazoa</taxon>
        <taxon>Ecdysozoa</taxon>
        <taxon>Arthropoda</taxon>
        <taxon>Crustacea</taxon>
        <taxon>Multicrustacea</taxon>
        <taxon>Malacostraca</taxon>
        <taxon>Eumalacostraca</taxon>
        <taxon>Eucarida</taxon>
        <taxon>Decapoda</taxon>
        <taxon>Pleocyemata</taxon>
        <taxon>Brachyura</taxon>
        <taxon>Eubrachyura</taxon>
        <taxon>Portunoidea</taxon>
        <taxon>Portunidae</taxon>
        <taxon>Portuninae</taxon>
        <taxon>Portunus</taxon>
    </lineage>
</organism>
<gene>
    <name evidence="2" type="ORF">E2C01_043558</name>
</gene>
<sequence length="103" mass="11764">MHQFFHDHLPGRNIFLMNWGDVCARVRLTGLFTSWRRRIRLSCTLSSLAWESSKLSIDLMLSLDDPVALLLLLPWQDTSGGRAVQSSSPYMTDTCTQRAKSLH</sequence>
<keyword evidence="3" id="KW-1185">Reference proteome</keyword>
<name>A0A5B7FW22_PORTR</name>
<dbReference type="Proteomes" id="UP000324222">
    <property type="component" value="Unassembled WGS sequence"/>
</dbReference>
<evidence type="ECO:0000313" key="3">
    <source>
        <dbReference type="Proteomes" id="UP000324222"/>
    </source>
</evidence>
<protein>
    <submittedName>
        <fullName evidence="2">Uncharacterized protein</fullName>
    </submittedName>
</protein>